<proteinExistence type="inferred from homology"/>
<feature type="site" description="Contributes to redox potential value" evidence="7">
    <location>
        <position position="31"/>
    </location>
</feature>
<dbReference type="PIRSF" id="PIRSF000077">
    <property type="entry name" value="Thioredoxin"/>
    <property type="match status" value="1"/>
</dbReference>
<evidence type="ECO:0000313" key="10">
    <source>
        <dbReference type="EMBL" id="MVX60087.1"/>
    </source>
</evidence>
<dbReference type="InterPro" id="IPR017937">
    <property type="entry name" value="Thioredoxin_CS"/>
</dbReference>
<keyword evidence="5 8" id="KW-0676">Redox-active center</keyword>
<evidence type="ECO:0000256" key="3">
    <source>
        <dbReference type="ARBA" id="ARBA00022982"/>
    </source>
</evidence>
<dbReference type="PANTHER" id="PTHR45663:SF11">
    <property type="entry name" value="GEO12009P1"/>
    <property type="match status" value="1"/>
</dbReference>
<dbReference type="GO" id="GO:0005737">
    <property type="term" value="C:cytoplasm"/>
    <property type="evidence" value="ECO:0007669"/>
    <property type="project" value="TreeGrafter"/>
</dbReference>
<dbReference type="PROSITE" id="PS51352">
    <property type="entry name" value="THIOREDOXIN_2"/>
    <property type="match status" value="1"/>
</dbReference>
<keyword evidence="4 8" id="KW-1015">Disulfide bond</keyword>
<evidence type="ECO:0000256" key="4">
    <source>
        <dbReference type="ARBA" id="ARBA00023157"/>
    </source>
</evidence>
<evidence type="ECO:0000256" key="1">
    <source>
        <dbReference type="ARBA" id="ARBA00008987"/>
    </source>
</evidence>
<feature type="site" description="Contributes to redox potential value" evidence="7">
    <location>
        <position position="30"/>
    </location>
</feature>
<evidence type="ECO:0000256" key="8">
    <source>
        <dbReference type="PIRSR" id="PIRSR000077-4"/>
    </source>
</evidence>
<evidence type="ECO:0000256" key="5">
    <source>
        <dbReference type="ARBA" id="ARBA00023284"/>
    </source>
</evidence>
<dbReference type="AlphaFoldDB" id="A0A6N8JLZ8"/>
<dbReference type="RefSeq" id="WP_160344423.1">
    <property type="nucleotide sequence ID" value="NZ_JAOAKZ010000014.1"/>
</dbReference>
<name>A0A6N8JLZ8_9ACTN</name>
<dbReference type="InterPro" id="IPR005746">
    <property type="entry name" value="Thioredoxin"/>
</dbReference>
<sequence length="101" mass="10745">MVELTKANFDAQVTEASGLVLVDFWSPGCGPCRMMEPVLEAVAARHPAVRFAKLDAAANPDIAWAFNVVSVPAFVLFRDGVPVGEIVGAVPAQRIEELIAP</sequence>
<dbReference type="OrthoDB" id="9790390at2"/>
<comment type="caution">
    <text evidence="10">The sequence shown here is derived from an EMBL/GenBank/DDBJ whole genome shotgun (WGS) entry which is preliminary data.</text>
</comment>
<feature type="disulfide bond" description="Redox-active" evidence="8">
    <location>
        <begin position="29"/>
        <end position="32"/>
    </location>
</feature>
<accession>A0A6N8JLZ8</accession>
<dbReference type="GO" id="GO:0015035">
    <property type="term" value="F:protein-disulfide reductase activity"/>
    <property type="evidence" value="ECO:0007669"/>
    <property type="project" value="InterPro"/>
</dbReference>
<dbReference type="PROSITE" id="PS00194">
    <property type="entry name" value="THIOREDOXIN_1"/>
    <property type="match status" value="1"/>
</dbReference>
<dbReference type="Proteomes" id="UP000463388">
    <property type="component" value="Unassembled WGS sequence"/>
</dbReference>
<dbReference type="EMBL" id="WSRR01000002">
    <property type="protein sequence ID" value="MVX60087.1"/>
    <property type="molecule type" value="Genomic_DNA"/>
</dbReference>
<dbReference type="InterPro" id="IPR036249">
    <property type="entry name" value="Thioredoxin-like_sf"/>
</dbReference>
<dbReference type="Pfam" id="PF00085">
    <property type="entry name" value="Thioredoxin"/>
    <property type="match status" value="1"/>
</dbReference>
<gene>
    <name evidence="10" type="ORF">GKZ27_01175</name>
</gene>
<dbReference type="SUPFAM" id="SSF52833">
    <property type="entry name" value="Thioredoxin-like"/>
    <property type="match status" value="1"/>
</dbReference>
<keyword evidence="2" id="KW-0813">Transport</keyword>
<evidence type="ECO:0000259" key="9">
    <source>
        <dbReference type="PROSITE" id="PS51352"/>
    </source>
</evidence>
<evidence type="ECO:0000313" key="11">
    <source>
        <dbReference type="Proteomes" id="UP000463388"/>
    </source>
</evidence>
<protein>
    <recommendedName>
        <fullName evidence="6">Thioredoxin</fullName>
    </recommendedName>
</protein>
<dbReference type="Gene3D" id="3.40.30.10">
    <property type="entry name" value="Glutaredoxin"/>
    <property type="match status" value="1"/>
</dbReference>
<comment type="similarity">
    <text evidence="1 6">Belongs to the thioredoxin family.</text>
</comment>
<evidence type="ECO:0000256" key="6">
    <source>
        <dbReference type="PIRNR" id="PIRNR000077"/>
    </source>
</evidence>
<reference evidence="10 11" key="1">
    <citation type="submission" date="2019-12" db="EMBL/GenBank/DDBJ databases">
        <title>Microbes associate with the intestines of laboratory mice.</title>
        <authorList>
            <person name="Navarre W."/>
            <person name="Wong E."/>
        </authorList>
    </citation>
    <scope>NUCLEOTIDE SEQUENCE [LARGE SCALE GENOMIC DNA]</scope>
    <source>
        <strain evidence="10 11">NM66_B29</strain>
    </source>
</reference>
<keyword evidence="3" id="KW-0249">Electron transport</keyword>
<keyword evidence="11" id="KW-1185">Reference proteome</keyword>
<feature type="site" description="Deprotonates C-terminal active site Cys" evidence="7">
    <location>
        <position position="23"/>
    </location>
</feature>
<dbReference type="CDD" id="cd02947">
    <property type="entry name" value="TRX_family"/>
    <property type="match status" value="1"/>
</dbReference>
<feature type="active site" description="Nucleophile" evidence="7">
    <location>
        <position position="29"/>
    </location>
</feature>
<dbReference type="PANTHER" id="PTHR45663">
    <property type="entry name" value="GEO12009P1"/>
    <property type="match status" value="1"/>
</dbReference>
<feature type="domain" description="Thioredoxin" evidence="9">
    <location>
        <begin position="1"/>
        <end position="101"/>
    </location>
</feature>
<evidence type="ECO:0000256" key="2">
    <source>
        <dbReference type="ARBA" id="ARBA00022448"/>
    </source>
</evidence>
<evidence type="ECO:0000256" key="7">
    <source>
        <dbReference type="PIRSR" id="PIRSR000077-1"/>
    </source>
</evidence>
<feature type="active site" description="Nucleophile" evidence="7">
    <location>
        <position position="32"/>
    </location>
</feature>
<dbReference type="InterPro" id="IPR013766">
    <property type="entry name" value="Thioredoxin_domain"/>
</dbReference>
<organism evidence="10 11">
    <name type="scientific">Adlercreutzia mucosicola</name>
    <dbReference type="NCBI Taxonomy" id="580026"/>
    <lineage>
        <taxon>Bacteria</taxon>
        <taxon>Bacillati</taxon>
        <taxon>Actinomycetota</taxon>
        <taxon>Coriobacteriia</taxon>
        <taxon>Eggerthellales</taxon>
        <taxon>Eggerthellaceae</taxon>
        <taxon>Adlercreutzia</taxon>
    </lineage>
</organism>